<gene>
    <name evidence="2" type="ORF">CBM2634_P30044</name>
</gene>
<evidence type="ECO:0000313" key="3">
    <source>
        <dbReference type="Proteomes" id="UP000256805"/>
    </source>
</evidence>
<proteinExistence type="predicted"/>
<protein>
    <submittedName>
        <fullName evidence="2">Uncharacterized protein</fullName>
    </submittedName>
</protein>
<keyword evidence="1" id="KW-1133">Transmembrane helix</keyword>
<keyword evidence="1" id="KW-0812">Transmembrane</keyword>
<dbReference type="AlphaFoldDB" id="A0A375JDW8"/>
<accession>A0A375JDW8</accession>
<dbReference type="RefSeq" id="WP_116386123.1">
    <property type="nucleotide sequence ID" value="NZ_LS483235.1"/>
</dbReference>
<name>A0A375JDW8_9BURK</name>
<evidence type="ECO:0000256" key="1">
    <source>
        <dbReference type="SAM" id="Phobius"/>
    </source>
</evidence>
<dbReference type="EMBL" id="OVTA01000065">
    <property type="protein sequence ID" value="SPS02300.1"/>
    <property type="molecule type" value="Genomic_DNA"/>
</dbReference>
<evidence type="ECO:0000313" key="2">
    <source>
        <dbReference type="EMBL" id="SPS02300.1"/>
    </source>
</evidence>
<dbReference type="Proteomes" id="UP000256805">
    <property type="component" value="Unassembled WGS sequence"/>
</dbReference>
<reference evidence="2 3" key="1">
    <citation type="submission" date="2018-01" db="EMBL/GenBank/DDBJ databases">
        <authorList>
            <person name="Gaut B.S."/>
            <person name="Morton B.R."/>
            <person name="Clegg M.T."/>
            <person name="Duvall M.R."/>
        </authorList>
    </citation>
    <scope>NUCLEOTIDE SEQUENCE [LARGE SCALE GENOMIC DNA]</scope>
    <source>
        <strain evidence="2">Cupriavidus taiwanensis cmp 52</strain>
    </source>
</reference>
<feature type="transmembrane region" description="Helical" evidence="1">
    <location>
        <begin position="29"/>
        <end position="48"/>
    </location>
</feature>
<sequence>MEWITIAVFLVLPAYLAFKWARQEGRWAWPWAIASFMFSYFALIAFVLTRKGLPTVSEYARKYPACVTERGMSCYRCGSRSIRLWREQPFIAVHQWHICNSCGTSLYRSR</sequence>
<organism evidence="2 3">
    <name type="scientific">Cupriavidus taiwanensis</name>
    <dbReference type="NCBI Taxonomy" id="164546"/>
    <lineage>
        <taxon>Bacteria</taxon>
        <taxon>Pseudomonadati</taxon>
        <taxon>Pseudomonadota</taxon>
        <taxon>Betaproteobacteria</taxon>
        <taxon>Burkholderiales</taxon>
        <taxon>Burkholderiaceae</taxon>
        <taxon>Cupriavidus</taxon>
    </lineage>
</organism>
<keyword evidence="1" id="KW-0472">Membrane</keyword>